<accession>A0ABN7VGB2</accession>
<feature type="non-terminal residue" evidence="1">
    <location>
        <position position="1"/>
    </location>
</feature>
<sequence>KSKEMVCAISDRKATKFLEVWLTAKFQTQEYTRKLKNEVGAFI</sequence>
<comment type="caution">
    <text evidence="1">The sequence shown here is derived from an EMBL/GenBank/DDBJ whole genome shotgun (WGS) entry which is preliminary data.</text>
</comment>
<organism evidence="1 2">
    <name type="scientific">Gigaspora margarita</name>
    <dbReference type="NCBI Taxonomy" id="4874"/>
    <lineage>
        <taxon>Eukaryota</taxon>
        <taxon>Fungi</taxon>
        <taxon>Fungi incertae sedis</taxon>
        <taxon>Mucoromycota</taxon>
        <taxon>Glomeromycotina</taxon>
        <taxon>Glomeromycetes</taxon>
        <taxon>Diversisporales</taxon>
        <taxon>Gigasporaceae</taxon>
        <taxon>Gigaspora</taxon>
    </lineage>
</organism>
<reference evidence="1 2" key="1">
    <citation type="submission" date="2021-06" db="EMBL/GenBank/DDBJ databases">
        <authorList>
            <person name="Kallberg Y."/>
            <person name="Tangrot J."/>
            <person name="Rosling A."/>
        </authorList>
    </citation>
    <scope>NUCLEOTIDE SEQUENCE [LARGE SCALE GENOMIC DNA]</scope>
    <source>
        <strain evidence="1 2">120-4 pot B 10/14</strain>
    </source>
</reference>
<dbReference type="EMBL" id="CAJVQB010014277">
    <property type="protein sequence ID" value="CAG8767426.1"/>
    <property type="molecule type" value="Genomic_DNA"/>
</dbReference>
<name>A0ABN7VGB2_GIGMA</name>
<dbReference type="Proteomes" id="UP000789901">
    <property type="component" value="Unassembled WGS sequence"/>
</dbReference>
<protein>
    <submittedName>
        <fullName evidence="1">27375_t:CDS:1</fullName>
    </submittedName>
</protein>
<proteinExistence type="predicted"/>
<evidence type="ECO:0000313" key="2">
    <source>
        <dbReference type="Proteomes" id="UP000789901"/>
    </source>
</evidence>
<gene>
    <name evidence="1" type="ORF">GMARGA_LOCUS18147</name>
</gene>
<evidence type="ECO:0000313" key="1">
    <source>
        <dbReference type="EMBL" id="CAG8767426.1"/>
    </source>
</evidence>
<keyword evidence="2" id="KW-1185">Reference proteome</keyword>